<name>A0ABQ4A2M4_9ACTN</name>
<evidence type="ECO:0000256" key="6">
    <source>
        <dbReference type="ARBA" id="ARBA00023136"/>
    </source>
</evidence>
<dbReference type="PROSITE" id="PS50928">
    <property type="entry name" value="ABC_TM1"/>
    <property type="match status" value="1"/>
</dbReference>
<organism evidence="9 10">
    <name type="scientific">Winogradskya humida</name>
    <dbReference type="NCBI Taxonomy" id="113566"/>
    <lineage>
        <taxon>Bacteria</taxon>
        <taxon>Bacillati</taxon>
        <taxon>Actinomycetota</taxon>
        <taxon>Actinomycetes</taxon>
        <taxon>Micromonosporales</taxon>
        <taxon>Micromonosporaceae</taxon>
        <taxon>Winogradskya</taxon>
    </lineage>
</organism>
<dbReference type="CDD" id="cd06261">
    <property type="entry name" value="TM_PBP2"/>
    <property type="match status" value="1"/>
</dbReference>
<evidence type="ECO:0000256" key="1">
    <source>
        <dbReference type="ARBA" id="ARBA00004651"/>
    </source>
</evidence>
<keyword evidence="6 7" id="KW-0472">Membrane</keyword>
<feature type="transmembrane region" description="Helical" evidence="7">
    <location>
        <begin position="200"/>
        <end position="219"/>
    </location>
</feature>
<dbReference type="SUPFAM" id="SSF161098">
    <property type="entry name" value="MetI-like"/>
    <property type="match status" value="1"/>
</dbReference>
<feature type="transmembrane region" description="Helical" evidence="7">
    <location>
        <begin position="103"/>
        <end position="122"/>
    </location>
</feature>
<feature type="transmembrane region" description="Helical" evidence="7">
    <location>
        <begin position="300"/>
        <end position="322"/>
    </location>
</feature>
<evidence type="ECO:0000256" key="3">
    <source>
        <dbReference type="ARBA" id="ARBA00022475"/>
    </source>
</evidence>
<keyword evidence="5 7" id="KW-1133">Transmembrane helix</keyword>
<reference evidence="9 10" key="1">
    <citation type="submission" date="2021-01" db="EMBL/GenBank/DDBJ databases">
        <title>Whole genome shotgun sequence of Actinoplanes humidus NBRC 14915.</title>
        <authorList>
            <person name="Komaki H."/>
            <person name="Tamura T."/>
        </authorList>
    </citation>
    <scope>NUCLEOTIDE SEQUENCE [LARGE SCALE GENOMIC DNA]</scope>
    <source>
        <strain evidence="9 10">NBRC 14915</strain>
    </source>
</reference>
<keyword evidence="2 7" id="KW-0813">Transport</keyword>
<dbReference type="RefSeq" id="WP_203842062.1">
    <property type="nucleotide sequence ID" value="NZ_BAAATV010000015.1"/>
</dbReference>
<comment type="caution">
    <text evidence="9">The sequence shown here is derived from an EMBL/GenBank/DDBJ whole genome shotgun (WGS) entry which is preliminary data.</text>
</comment>
<evidence type="ECO:0000313" key="10">
    <source>
        <dbReference type="Proteomes" id="UP000603200"/>
    </source>
</evidence>
<evidence type="ECO:0000256" key="7">
    <source>
        <dbReference type="RuleBase" id="RU363032"/>
    </source>
</evidence>
<proteinExistence type="inferred from homology"/>
<dbReference type="InterPro" id="IPR045621">
    <property type="entry name" value="BPD_transp_1_N"/>
</dbReference>
<evidence type="ECO:0000256" key="4">
    <source>
        <dbReference type="ARBA" id="ARBA00022692"/>
    </source>
</evidence>
<dbReference type="Gene3D" id="1.10.3720.10">
    <property type="entry name" value="MetI-like"/>
    <property type="match status" value="1"/>
</dbReference>
<feature type="domain" description="ABC transmembrane type-1" evidence="8">
    <location>
        <begin position="97"/>
        <end position="323"/>
    </location>
</feature>
<feature type="transmembrane region" description="Helical" evidence="7">
    <location>
        <begin position="134"/>
        <end position="156"/>
    </location>
</feature>
<dbReference type="InterPro" id="IPR000515">
    <property type="entry name" value="MetI-like"/>
</dbReference>
<evidence type="ECO:0000256" key="5">
    <source>
        <dbReference type="ARBA" id="ARBA00022989"/>
    </source>
</evidence>
<comment type="similarity">
    <text evidence="7">Belongs to the binding-protein-dependent transport system permease family.</text>
</comment>
<keyword evidence="3" id="KW-1003">Cell membrane</keyword>
<dbReference type="Pfam" id="PF00528">
    <property type="entry name" value="BPD_transp_1"/>
    <property type="match status" value="1"/>
</dbReference>
<gene>
    <name evidence="9" type="ORF">Ahu01nite_081930</name>
</gene>
<sequence length="334" mass="34999">MGLLKQIASRVASMLGVLVVLTFAVYFIQRQLPSDPARVLAGRTASPEALAAAREQLGLDKPFLLEYFHYLGRLLHGDLGISVTSRNEVSSDIGTYLPATLELVVVAGVLALIGGLILGVIGARDGWLAGAVRFVSVAGASAPTFLVAILLLLVFYRDLGWLPAGGRGDALAASEPTGLRLIDNLVHLDGAALADTVNHLVLPALVLALSPAMAIGRVLRSSLRATMATDFVRSASAKGGSWPAVVWRHGLRNALGPALSIAGVQVSVMLGGSVIIEMLFSWPGLGNYLSDAIANSDLSAIAGVVIVLGFAYVLITFVVDTLQILIDPRLREPV</sequence>
<evidence type="ECO:0000259" key="8">
    <source>
        <dbReference type="PROSITE" id="PS50928"/>
    </source>
</evidence>
<protein>
    <submittedName>
        <fullName evidence="9">Peptide ABC transporter permease</fullName>
    </submittedName>
</protein>
<dbReference type="PANTHER" id="PTHR43163:SF6">
    <property type="entry name" value="DIPEPTIDE TRANSPORT SYSTEM PERMEASE PROTEIN DPPB-RELATED"/>
    <property type="match status" value="1"/>
</dbReference>
<evidence type="ECO:0000256" key="2">
    <source>
        <dbReference type="ARBA" id="ARBA00022448"/>
    </source>
</evidence>
<dbReference type="Proteomes" id="UP000603200">
    <property type="component" value="Unassembled WGS sequence"/>
</dbReference>
<evidence type="ECO:0000313" key="9">
    <source>
        <dbReference type="EMBL" id="GIE25091.1"/>
    </source>
</evidence>
<keyword evidence="10" id="KW-1185">Reference proteome</keyword>
<dbReference type="InterPro" id="IPR035906">
    <property type="entry name" value="MetI-like_sf"/>
</dbReference>
<comment type="subcellular location">
    <subcellularLocation>
        <location evidence="1 7">Cell membrane</location>
        <topology evidence="1 7">Multi-pass membrane protein</topology>
    </subcellularLocation>
</comment>
<feature type="transmembrane region" description="Helical" evidence="7">
    <location>
        <begin position="258"/>
        <end position="280"/>
    </location>
</feature>
<feature type="transmembrane region" description="Helical" evidence="7">
    <location>
        <begin position="7"/>
        <end position="28"/>
    </location>
</feature>
<dbReference type="PANTHER" id="PTHR43163">
    <property type="entry name" value="DIPEPTIDE TRANSPORT SYSTEM PERMEASE PROTEIN DPPB-RELATED"/>
    <property type="match status" value="1"/>
</dbReference>
<keyword evidence="4 7" id="KW-0812">Transmembrane</keyword>
<dbReference type="Pfam" id="PF19300">
    <property type="entry name" value="BPD_transp_1_N"/>
    <property type="match status" value="1"/>
</dbReference>
<accession>A0ABQ4A2M4</accession>
<dbReference type="EMBL" id="BOMN01000115">
    <property type="protein sequence ID" value="GIE25091.1"/>
    <property type="molecule type" value="Genomic_DNA"/>
</dbReference>